<reference evidence="3" key="1">
    <citation type="journal article" date="2019" name="Microbiol. Immunol.">
        <title>Molecular and phenotypic characterization of Leptospira johnsonii sp. nov., Leptospira ellinghausenii sp. nov. and Leptospira ryugenii sp. nov. isolated from soil and water in Japan.</title>
        <authorList>
            <person name="Masuzawa T."/>
            <person name="Saito M."/>
            <person name="Nakao R."/>
            <person name="Nikaido Y."/>
            <person name="Matsumoto M."/>
            <person name="Ogawa M."/>
            <person name="Yokoyama M."/>
            <person name="Hidaka Y."/>
            <person name="Tomita J."/>
            <person name="Sakakibara K."/>
            <person name="Suzuki K."/>
            <person name="Yasuda S."/>
            <person name="Sato H."/>
            <person name="Yamaguchi M."/>
            <person name="Yoshida S.I."/>
            <person name="Koizumi N."/>
            <person name="Kawamura Y."/>
        </authorList>
    </citation>
    <scope>NUCLEOTIDE SEQUENCE [LARGE SCALE GENOMIC DNA]</scope>
    <source>
        <strain evidence="3">E18</strain>
    </source>
</reference>
<dbReference type="AlphaFoldDB" id="A0A2P2DIW0"/>
<name>A0A2P2DIW0_9LEPT</name>
<evidence type="ECO:0000313" key="2">
    <source>
        <dbReference type="EMBL" id="GBF44597.1"/>
    </source>
</evidence>
<protein>
    <recommendedName>
        <fullName evidence="1">SH3b domain-containing protein</fullName>
    </recommendedName>
</protein>
<proteinExistence type="predicted"/>
<dbReference type="Gene3D" id="2.30.30.40">
    <property type="entry name" value="SH3 Domains"/>
    <property type="match status" value="1"/>
</dbReference>
<evidence type="ECO:0000313" key="3">
    <source>
        <dbReference type="Proteomes" id="UP000245206"/>
    </source>
</evidence>
<evidence type="ECO:0000259" key="1">
    <source>
        <dbReference type="Pfam" id="PF08239"/>
    </source>
</evidence>
<dbReference type="InterPro" id="IPR003646">
    <property type="entry name" value="SH3-like_bac-type"/>
</dbReference>
<feature type="domain" description="SH3b" evidence="1">
    <location>
        <begin position="26"/>
        <end position="86"/>
    </location>
</feature>
<keyword evidence="3" id="KW-1185">Reference proteome</keyword>
<accession>A0A2P2DIW0</accession>
<sequence length="278" mass="32613">MITQNFKQDNYVKVNPGKFHYVSAISGLNIRKQPDKNSEKYTKLNSGKIIKVDSTTNKVENIDNTVGEWVKIRFDNNFYYAFSPYLKESSSLVEDLYNLNSKDLFQFINSKLKQRRQPTEIDWDDFKNKPIFLNKILQFENYILISISPTEENCSKYKYSDCMNFILKNEKLIFTDLDIGISTGDPYQLSNNYVQLSYYGGEGGDCNFYSFFGTINTFSINLKNFDVIEEYTEQTNKCKNKCPCNPSEEIKKVERSYKIIKSNKNYTDREMKKIFDSI</sequence>
<dbReference type="EMBL" id="BFAZ01000016">
    <property type="protein sequence ID" value="GBF44597.1"/>
    <property type="molecule type" value="Genomic_DNA"/>
</dbReference>
<dbReference type="Proteomes" id="UP000245206">
    <property type="component" value="Unassembled WGS sequence"/>
</dbReference>
<dbReference type="Pfam" id="PF08239">
    <property type="entry name" value="SH3_3"/>
    <property type="match status" value="1"/>
</dbReference>
<comment type="caution">
    <text evidence="2">The sequence shown here is derived from an EMBL/GenBank/DDBJ whole genome shotgun (WGS) entry which is preliminary data.</text>
</comment>
<gene>
    <name evidence="2" type="ORF">LPTSP2_39000</name>
</gene>
<organism evidence="2 3">
    <name type="scientific">Leptospira ellinghausenii</name>
    <dbReference type="NCBI Taxonomy" id="1917822"/>
    <lineage>
        <taxon>Bacteria</taxon>
        <taxon>Pseudomonadati</taxon>
        <taxon>Spirochaetota</taxon>
        <taxon>Spirochaetia</taxon>
        <taxon>Leptospirales</taxon>
        <taxon>Leptospiraceae</taxon>
        <taxon>Leptospira</taxon>
    </lineage>
</organism>